<dbReference type="InterPro" id="IPR008902">
    <property type="entry name" value="Rhamnosid_concanavalin"/>
</dbReference>
<evidence type="ECO:0000259" key="7">
    <source>
        <dbReference type="Pfam" id="PF17390"/>
    </source>
</evidence>
<dbReference type="GO" id="GO:0005975">
    <property type="term" value="P:carbohydrate metabolic process"/>
    <property type="evidence" value="ECO:0007669"/>
    <property type="project" value="InterPro"/>
</dbReference>
<comment type="catalytic activity">
    <reaction evidence="1">
        <text>Hydrolysis of terminal non-reducing alpha-L-rhamnose residues in alpha-L-rhamnosides.</text>
        <dbReference type="EC" id="3.2.1.40"/>
    </reaction>
</comment>
<feature type="domain" description="Alpha-L-rhamnosidase six-hairpin glycosidase" evidence="6">
    <location>
        <begin position="409"/>
        <end position="757"/>
    </location>
</feature>
<sequence>MQIVDLATNHLTNPLGYALGGAPRFSWMVEGAKGRAQKSARIEVALDEAFTTLLYDTGFDPSLSSICTPLPQLALAPRTRYYWRVSVLSDADERATSAPAWFETAKLDEPWQARWISPVQQEKRHPILFRDFKVEKPIRQARAYVCGLGLYTLTLSGVPASEDCLTPGLCAYDKWLPYQSYDVTGLIVPGENRIQIQLGNGWYKGRYGLDITREYHYGEDFAAICELILTYEDGTEQVIASDTRWQSLRSCILDSSIFDGERRDDTLLPGEACAVREIALDKGLLQPRRNPPVRIMQTLSPVAVIRTPAGETVLDMGQNMVGWLEFTCRATKGSEFYLQFGEVLQDGNFYRDNMRTALCEYHYVSDGKQKAVRPSFTFYGFRYVKLTKWPQDVTLSDFRGLVLYTALPATGSLLTANEKVNRLIQNTLWGQRGNFVDNPSDCPQRDERMGWTGDAQIFFDTAAYNMDVYPFYSKYCYDLAREQAALEGCVPVVIPKHDVTQKGACAWGDAATIIPWRLYVRYGDVQLLQEQYPSMKAWVDYIRTRDRETGDTRLWQGDFHYGDWLSLDVEDPVEERFGGTDHVYLASCYYYYSATLVSKAAQVLGLAAQAQSYAALAGEVRAAILNTYCTPTGRLAVNTQTAYVLALYMDILPPEWRGQAAYDLTQKLKQADYHLRTGFIGTPYLCRVLTDIGRNDIAYRLLLQEDFPSWLYQVNMGATTIWERWNSILPDGSISDTGMNSLNHYSYGSIVQWLYQYAAGIVPLEDAPGMGRFAIAPHPDPAIGWMQARYKAPSGEIAVAWAYDEGGQFSLEVSVPFGAQATLTLPEGADSAPKVLHAGQYRWQYPALSAQKLPLDLDTPVLEIYRHPRAVKVLEATFPELTGMMLFDMFAGQRSLNDLIRDQFIAPDDPRLNGLPQALSAVADEKVARQKRTR</sequence>
<protein>
    <recommendedName>
        <fullName evidence="2">alpha-L-rhamnosidase</fullName>
        <ecNumber evidence="2">3.2.1.40</ecNumber>
    </recommendedName>
</protein>
<dbReference type="PANTHER" id="PTHR33307">
    <property type="entry name" value="ALPHA-RHAMNOSIDASE (EUROFUNG)"/>
    <property type="match status" value="1"/>
</dbReference>
<comment type="caution">
    <text evidence="8">The sequence shown here is derived from an EMBL/GenBank/DDBJ whole genome shotgun (WGS) entry which is preliminary data.</text>
</comment>
<name>A0A926HNJ1_9FIRM</name>
<dbReference type="InterPro" id="IPR035398">
    <property type="entry name" value="Bac_rhamnosid_C"/>
</dbReference>
<evidence type="ECO:0000256" key="2">
    <source>
        <dbReference type="ARBA" id="ARBA00012652"/>
    </source>
</evidence>
<dbReference type="InterPro" id="IPR035396">
    <property type="entry name" value="Bac_rhamnosid6H"/>
</dbReference>
<proteinExistence type="predicted"/>
<dbReference type="PIRSF" id="PIRSF010631">
    <property type="entry name" value="A-rhamnsds"/>
    <property type="match status" value="1"/>
</dbReference>
<feature type="domain" description="Alpha-L-rhamnosidase concanavalin-like" evidence="4">
    <location>
        <begin position="306"/>
        <end position="404"/>
    </location>
</feature>
<dbReference type="Pfam" id="PF08531">
    <property type="entry name" value="Bac_rhamnosid_N"/>
    <property type="match status" value="1"/>
</dbReference>
<evidence type="ECO:0000313" key="9">
    <source>
        <dbReference type="Proteomes" id="UP000654279"/>
    </source>
</evidence>
<evidence type="ECO:0000256" key="1">
    <source>
        <dbReference type="ARBA" id="ARBA00001445"/>
    </source>
</evidence>
<dbReference type="SUPFAM" id="SSF48208">
    <property type="entry name" value="Six-hairpin glycosidases"/>
    <property type="match status" value="1"/>
</dbReference>
<dbReference type="InterPro" id="IPR013737">
    <property type="entry name" value="Bac_rhamnosid_N"/>
</dbReference>
<dbReference type="Pfam" id="PF17389">
    <property type="entry name" value="Bac_rhamnosid6H"/>
    <property type="match status" value="1"/>
</dbReference>
<dbReference type="Pfam" id="PF05592">
    <property type="entry name" value="Bac_rhamnosid"/>
    <property type="match status" value="1"/>
</dbReference>
<dbReference type="InterPro" id="IPR012341">
    <property type="entry name" value="6hp_glycosidase-like_sf"/>
</dbReference>
<keyword evidence="3 8" id="KW-0378">Hydrolase</keyword>
<organism evidence="8 9">
    <name type="scientific">Luoshenia tenuis</name>
    <dbReference type="NCBI Taxonomy" id="2763654"/>
    <lineage>
        <taxon>Bacteria</taxon>
        <taxon>Bacillati</taxon>
        <taxon>Bacillota</taxon>
        <taxon>Clostridia</taxon>
        <taxon>Christensenellales</taxon>
        <taxon>Christensenellaceae</taxon>
        <taxon>Luoshenia</taxon>
    </lineage>
</organism>
<dbReference type="Pfam" id="PF17390">
    <property type="entry name" value="Bac_rhamnosid_C"/>
    <property type="match status" value="1"/>
</dbReference>
<gene>
    <name evidence="8" type="ORF">H8699_07170</name>
</gene>
<evidence type="ECO:0000256" key="3">
    <source>
        <dbReference type="ARBA" id="ARBA00022801"/>
    </source>
</evidence>
<feature type="domain" description="Alpha-L-rhamnosidase C-terminal" evidence="7">
    <location>
        <begin position="765"/>
        <end position="831"/>
    </location>
</feature>
<dbReference type="EC" id="3.2.1.40" evidence="2"/>
<evidence type="ECO:0000259" key="5">
    <source>
        <dbReference type="Pfam" id="PF08531"/>
    </source>
</evidence>
<dbReference type="AlphaFoldDB" id="A0A926HNJ1"/>
<dbReference type="Proteomes" id="UP000654279">
    <property type="component" value="Unassembled WGS sequence"/>
</dbReference>
<dbReference type="PANTHER" id="PTHR33307:SF6">
    <property type="entry name" value="ALPHA-RHAMNOSIDASE (EUROFUNG)-RELATED"/>
    <property type="match status" value="1"/>
</dbReference>
<dbReference type="InterPro" id="IPR013783">
    <property type="entry name" value="Ig-like_fold"/>
</dbReference>
<dbReference type="GO" id="GO:0030596">
    <property type="term" value="F:alpha-L-rhamnosidase activity"/>
    <property type="evidence" value="ECO:0007669"/>
    <property type="project" value="UniProtKB-EC"/>
</dbReference>
<keyword evidence="9" id="KW-1185">Reference proteome</keyword>
<dbReference type="InterPro" id="IPR016007">
    <property type="entry name" value="Alpha_rhamnosid"/>
</dbReference>
<accession>A0A926HNJ1</accession>
<evidence type="ECO:0000259" key="6">
    <source>
        <dbReference type="Pfam" id="PF17389"/>
    </source>
</evidence>
<reference evidence="8" key="1">
    <citation type="submission" date="2020-08" db="EMBL/GenBank/DDBJ databases">
        <title>Genome public.</title>
        <authorList>
            <person name="Liu C."/>
            <person name="Sun Q."/>
        </authorList>
    </citation>
    <scope>NUCLEOTIDE SEQUENCE</scope>
    <source>
        <strain evidence="8">NSJ-44</strain>
    </source>
</reference>
<feature type="domain" description="Bacterial alpha-L-rhamnosidase N-terminal" evidence="5">
    <location>
        <begin position="136"/>
        <end position="296"/>
    </location>
</feature>
<dbReference type="Pfam" id="PF25788">
    <property type="entry name" value="Ig_Rha78A_N"/>
    <property type="match status" value="1"/>
</dbReference>
<dbReference type="Gene3D" id="2.60.40.10">
    <property type="entry name" value="Immunoglobulins"/>
    <property type="match status" value="1"/>
</dbReference>
<evidence type="ECO:0000259" key="4">
    <source>
        <dbReference type="Pfam" id="PF05592"/>
    </source>
</evidence>
<dbReference type="Gene3D" id="2.60.120.260">
    <property type="entry name" value="Galactose-binding domain-like"/>
    <property type="match status" value="2"/>
</dbReference>
<evidence type="ECO:0000313" key="8">
    <source>
        <dbReference type="EMBL" id="MBC8529206.1"/>
    </source>
</evidence>
<dbReference type="Gene3D" id="1.50.10.10">
    <property type="match status" value="1"/>
</dbReference>
<dbReference type="InterPro" id="IPR008928">
    <property type="entry name" value="6-hairpin_glycosidase_sf"/>
</dbReference>
<dbReference type="EMBL" id="JACRSO010000002">
    <property type="protein sequence ID" value="MBC8529206.1"/>
    <property type="molecule type" value="Genomic_DNA"/>
</dbReference>
<dbReference type="RefSeq" id="WP_249285074.1">
    <property type="nucleotide sequence ID" value="NZ_JACRSO010000002.1"/>
</dbReference>
<dbReference type="Gene3D" id="2.60.420.10">
    <property type="entry name" value="Maltose phosphorylase, domain 3"/>
    <property type="match status" value="1"/>
</dbReference>